<feature type="region of interest" description="Disordered" evidence="1">
    <location>
        <begin position="59"/>
        <end position="82"/>
    </location>
</feature>
<dbReference type="OrthoDB" id="2448953at2759"/>
<reference evidence="2" key="1">
    <citation type="submission" date="2021-06" db="EMBL/GenBank/DDBJ databases">
        <authorList>
            <person name="Kallberg Y."/>
            <person name="Tangrot J."/>
            <person name="Rosling A."/>
        </authorList>
    </citation>
    <scope>NUCLEOTIDE SEQUENCE</scope>
    <source>
        <strain evidence="2">FL130A</strain>
    </source>
</reference>
<comment type="caution">
    <text evidence="2">The sequence shown here is derived from an EMBL/GenBank/DDBJ whole genome shotgun (WGS) entry which is preliminary data.</text>
</comment>
<feature type="region of interest" description="Disordered" evidence="1">
    <location>
        <begin position="1"/>
        <end position="31"/>
    </location>
</feature>
<name>A0A9N9FIY0_9GLOM</name>
<dbReference type="EMBL" id="CAJVPS010001405">
    <property type="protein sequence ID" value="CAG8536711.1"/>
    <property type="molecule type" value="Genomic_DNA"/>
</dbReference>
<evidence type="ECO:0000313" key="2">
    <source>
        <dbReference type="EMBL" id="CAG8536711.1"/>
    </source>
</evidence>
<gene>
    <name evidence="2" type="ORF">ALEPTO_LOCUS5206</name>
</gene>
<organism evidence="2 3">
    <name type="scientific">Ambispora leptoticha</name>
    <dbReference type="NCBI Taxonomy" id="144679"/>
    <lineage>
        <taxon>Eukaryota</taxon>
        <taxon>Fungi</taxon>
        <taxon>Fungi incertae sedis</taxon>
        <taxon>Mucoromycota</taxon>
        <taxon>Glomeromycotina</taxon>
        <taxon>Glomeromycetes</taxon>
        <taxon>Archaeosporales</taxon>
        <taxon>Ambisporaceae</taxon>
        <taxon>Ambispora</taxon>
    </lineage>
</organism>
<feature type="compositionally biased region" description="Low complexity" evidence="1">
    <location>
        <begin position="64"/>
        <end position="74"/>
    </location>
</feature>
<accession>A0A9N9FIY0</accession>
<feature type="compositionally biased region" description="Polar residues" evidence="1">
    <location>
        <begin position="1"/>
        <end position="23"/>
    </location>
</feature>
<evidence type="ECO:0000313" key="3">
    <source>
        <dbReference type="Proteomes" id="UP000789508"/>
    </source>
</evidence>
<protein>
    <submittedName>
        <fullName evidence="2">8128_t:CDS:1</fullName>
    </submittedName>
</protein>
<dbReference type="AlphaFoldDB" id="A0A9N9FIY0"/>
<sequence>METIQTVTSPKNGNRSAVTNARQDSYDKDDYNYTPTPAMIEAAKQDYALRVYTFTQNQLRRATSENNDSNSDNESSPDTDYDSYYFVPTKEMIEFARKDYATHMFGGSRIPNDACQPAIGDNVSGFEDKEPCRNN</sequence>
<dbReference type="Proteomes" id="UP000789508">
    <property type="component" value="Unassembled WGS sequence"/>
</dbReference>
<evidence type="ECO:0000256" key="1">
    <source>
        <dbReference type="SAM" id="MobiDB-lite"/>
    </source>
</evidence>
<keyword evidence="3" id="KW-1185">Reference proteome</keyword>
<proteinExistence type="predicted"/>